<dbReference type="PANTHER" id="PTHR13144">
    <property type="entry name" value="TEX261 PROTEIN"/>
    <property type="match status" value="1"/>
</dbReference>
<dbReference type="GO" id="GO:0006888">
    <property type="term" value="P:endoplasmic reticulum to Golgi vesicle-mediated transport"/>
    <property type="evidence" value="ECO:0007669"/>
    <property type="project" value="InterPro"/>
</dbReference>
<feature type="transmembrane region" description="Helical" evidence="7">
    <location>
        <begin position="12"/>
        <end position="32"/>
    </location>
</feature>
<evidence type="ECO:0000313" key="9">
    <source>
        <dbReference type="Proteomes" id="UP000198372"/>
    </source>
</evidence>
<evidence type="ECO:0000256" key="1">
    <source>
        <dbReference type="ARBA" id="ARBA00004141"/>
    </source>
</evidence>
<evidence type="ECO:0000256" key="7">
    <source>
        <dbReference type="SAM" id="Phobius"/>
    </source>
</evidence>
<dbReference type="GO" id="GO:0000139">
    <property type="term" value="C:Golgi membrane"/>
    <property type="evidence" value="ECO:0007669"/>
    <property type="project" value="TreeGrafter"/>
</dbReference>
<dbReference type="GO" id="GO:0005789">
    <property type="term" value="C:endoplasmic reticulum membrane"/>
    <property type="evidence" value="ECO:0007669"/>
    <property type="project" value="TreeGrafter"/>
</dbReference>
<comment type="subcellular location">
    <subcellularLocation>
        <location evidence="1">Membrane</location>
        <topology evidence="1">Multi-pass membrane protein</topology>
    </subcellularLocation>
</comment>
<feature type="compositionally biased region" description="Polar residues" evidence="6">
    <location>
        <begin position="420"/>
        <end position="431"/>
    </location>
</feature>
<feature type="region of interest" description="Disordered" evidence="6">
    <location>
        <begin position="189"/>
        <end position="214"/>
    </location>
</feature>
<sequence length="558" mass="59650">MPTALHLLSYVAGSGASLFVLLSFASGLLYLAEAIEEHAGQAKVVGRRIVWKVVIALLATMHWIDSLPLYIAALGIFCHLVYLQNFSRSWPTISLMSPAFLLSCILVIANHFVSLNYFSERARATGYQPYNHGGRSANKGSRWSSAHLSHVGNQEESFLDVATYFGICVWLCPFFLFLSLSANDNVLPSKGDVSSPDSPVQPRSPSPVPSKQNRGTTFLKTLISCLLGFVPRRDRRSKIDHAGKLGRKCASGEILHETKPLFYARPTPKLESASPVMGTLGMGWNQQPGPNLQGQRSVSGPAAMVGNRERDLYCRSVPGSPQASPLASPLLTSSSNNNLFASAFAPRSTPSQSRTTLAPIPRQLGPRRHTTDEGLGFGIAAGSTRVTQMTQSAGMGPSNSPPRRPTLNTSGFSYNDDYSADTSPRRTSMPSKISGMMAPTTPIRVPPPPAASSGMAFRITSVPIPVPLPNPIPATMGQGTPPRPSHQRTNSLAALTPTRPTHVRRLSGGAGPLDALTLDFVPSTPSPIRSPRYAGDVNNIPSVSIGLGRPSSLATLTS</sequence>
<evidence type="ECO:0000256" key="2">
    <source>
        <dbReference type="ARBA" id="ARBA00008096"/>
    </source>
</evidence>
<dbReference type="AlphaFoldDB" id="A0A238FIP0"/>
<dbReference type="PANTHER" id="PTHR13144:SF0">
    <property type="entry name" value="PROTEIN TEX261"/>
    <property type="match status" value="1"/>
</dbReference>
<reference evidence="9" key="1">
    <citation type="submission" date="2016-09" db="EMBL/GenBank/DDBJ databases">
        <authorList>
            <person name="Jeantristanb JTB J.-T."/>
            <person name="Ricardo R."/>
        </authorList>
    </citation>
    <scope>NUCLEOTIDE SEQUENCE [LARGE SCALE GENOMIC DNA]</scope>
</reference>
<organism evidence="8 9">
    <name type="scientific">Microbotryum intermedium</name>
    <dbReference type="NCBI Taxonomy" id="269621"/>
    <lineage>
        <taxon>Eukaryota</taxon>
        <taxon>Fungi</taxon>
        <taxon>Dikarya</taxon>
        <taxon>Basidiomycota</taxon>
        <taxon>Pucciniomycotina</taxon>
        <taxon>Microbotryomycetes</taxon>
        <taxon>Microbotryales</taxon>
        <taxon>Microbotryaceae</taxon>
        <taxon>Microbotryum</taxon>
    </lineage>
</organism>
<feature type="region of interest" description="Disordered" evidence="6">
    <location>
        <begin position="341"/>
        <end position="433"/>
    </location>
</feature>
<proteinExistence type="inferred from homology"/>
<feature type="compositionally biased region" description="Polar residues" evidence="6">
    <location>
        <begin position="384"/>
        <end position="393"/>
    </location>
</feature>
<keyword evidence="3 7" id="KW-0812">Transmembrane</keyword>
<dbReference type="InterPro" id="IPR007277">
    <property type="entry name" value="Svp26/Tex261"/>
</dbReference>
<comment type="similarity">
    <text evidence="2">Belongs to the SVP26 family.</text>
</comment>
<evidence type="ECO:0000256" key="4">
    <source>
        <dbReference type="ARBA" id="ARBA00022989"/>
    </source>
</evidence>
<feature type="transmembrane region" description="Helical" evidence="7">
    <location>
        <begin position="67"/>
        <end position="83"/>
    </location>
</feature>
<evidence type="ECO:0000313" key="8">
    <source>
        <dbReference type="EMBL" id="SCV72659.1"/>
    </source>
</evidence>
<evidence type="ECO:0000256" key="5">
    <source>
        <dbReference type="ARBA" id="ARBA00023136"/>
    </source>
</evidence>
<dbReference type="EMBL" id="FMSP01000009">
    <property type="protein sequence ID" value="SCV72659.1"/>
    <property type="molecule type" value="Genomic_DNA"/>
</dbReference>
<keyword evidence="4 7" id="KW-1133">Transmembrane helix</keyword>
<dbReference type="GO" id="GO:0030134">
    <property type="term" value="C:COPII-coated ER to Golgi transport vesicle"/>
    <property type="evidence" value="ECO:0007669"/>
    <property type="project" value="TreeGrafter"/>
</dbReference>
<accession>A0A238FIP0</accession>
<dbReference type="OrthoDB" id="28257at2759"/>
<feature type="transmembrane region" description="Helical" evidence="7">
    <location>
        <begin position="161"/>
        <end position="180"/>
    </location>
</feature>
<protein>
    <submittedName>
        <fullName evidence="8">BQ2448_4196 protein</fullName>
    </submittedName>
</protein>
<keyword evidence="9" id="KW-1185">Reference proteome</keyword>
<evidence type="ECO:0000256" key="3">
    <source>
        <dbReference type="ARBA" id="ARBA00022692"/>
    </source>
</evidence>
<dbReference type="Pfam" id="PF04148">
    <property type="entry name" value="Erv26"/>
    <property type="match status" value="1"/>
</dbReference>
<feature type="transmembrane region" description="Helical" evidence="7">
    <location>
        <begin position="95"/>
        <end position="113"/>
    </location>
</feature>
<dbReference type="Proteomes" id="UP000198372">
    <property type="component" value="Unassembled WGS sequence"/>
</dbReference>
<gene>
    <name evidence="8" type="ORF">BQ2448_4196</name>
</gene>
<dbReference type="GO" id="GO:0097020">
    <property type="term" value="F:COPII receptor activity"/>
    <property type="evidence" value="ECO:0007669"/>
    <property type="project" value="InterPro"/>
</dbReference>
<name>A0A238FIP0_9BASI</name>
<evidence type="ECO:0000256" key="6">
    <source>
        <dbReference type="SAM" id="MobiDB-lite"/>
    </source>
</evidence>
<keyword evidence="5 7" id="KW-0472">Membrane</keyword>